<comment type="caution">
    <text evidence="6">The sequence shown here is derived from an EMBL/GenBank/DDBJ whole genome shotgun (WGS) entry which is preliminary data.</text>
</comment>
<dbReference type="InterPro" id="IPR018060">
    <property type="entry name" value="HTH_AraC"/>
</dbReference>
<evidence type="ECO:0000256" key="3">
    <source>
        <dbReference type="ARBA" id="ARBA00023159"/>
    </source>
</evidence>
<dbReference type="SMART" id="SM00342">
    <property type="entry name" value="HTH_ARAC"/>
    <property type="match status" value="1"/>
</dbReference>
<keyword evidence="1" id="KW-0805">Transcription regulation</keyword>
<organism evidence="6 7">
    <name type="scientific">Cohnella xylanilytica</name>
    <dbReference type="NCBI Taxonomy" id="557555"/>
    <lineage>
        <taxon>Bacteria</taxon>
        <taxon>Bacillati</taxon>
        <taxon>Bacillota</taxon>
        <taxon>Bacilli</taxon>
        <taxon>Bacillales</taxon>
        <taxon>Paenibacillaceae</taxon>
        <taxon>Cohnella</taxon>
    </lineage>
</organism>
<evidence type="ECO:0000256" key="1">
    <source>
        <dbReference type="ARBA" id="ARBA00023015"/>
    </source>
</evidence>
<dbReference type="PROSITE" id="PS00041">
    <property type="entry name" value="HTH_ARAC_FAMILY_1"/>
    <property type="match status" value="1"/>
</dbReference>
<reference evidence="6 7" key="1">
    <citation type="submission" date="2020-08" db="EMBL/GenBank/DDBJ databases">
        <title>Cohnella phylogeny.</title>
        <authorList>
            <person name="Dunlap C."/>
        </authorList>
    </citation>
    <scope>NUCLEOTIDE SEQUENCE [LARGE SCALE GENOMIC DNA]</scope>
    <source>
        <strain evidence="6 7">DSM 25239</strain>
    </source>
</reference>
<proteinExistence type="predicted"/>
<dbReference type="InterPro" id="IPR018062">
    <property type="entry name" value="HTH_AraC-typ_CS"/>
</dbReference>
<evidence type="ECO:0000256" key="4">
    <source>
        <dbReference type="ARBA" id="ARBA00023163"/>
    </source>
</evidence>
<feature type="domain" description="HTH araC/xylS-type" evidence="5">
    <location>
        <begin position="184"/>
        <end position="282"/>
    </location>
</feature>
<dbReference type="InterPro" id="IPR050204">
    <property type="entry name" value="AraC_XylS_family_regulators"/>
</dbReference>
<dbReference type="SUPFAM" id="SSF51215">
    <property type="entry name" value="Regulatory protein AraC"/>
    <property type="match status" value="1"/>
</dbReference>
<keyword evidence="7" id="KW-1185">Reference proteome</keyword>
<dbReference type="EMBL" id="JACJVR010000080">
    <property type="protein sequence ID" value="MBB6693903.1"/>
    <property type="molecule type" value="Genomic_DNA"/>
</dbReference>
<accession>A0A841U6J7</accession>
<dbReference type="GO" id="GO:0043565">
    <property type="term" value="F:sequence-specific DNA binding"/>
    <property type="evidence" value="ECO:0007669"/>
    <property type="project" value="InterPro"/>
</dbReference>
<evidence type="ECO:0000259" key="5">
    <source>
        <dbReference type="PROSITE" id="PS01124"/>
    </source>
</evidence>
<dbReference type="RefSeq" id="WP_185137886.1">
    <property type="nucleotide sequence ID" value="NZ_BORM01000006.1"/>
</dbReference>
<dbReference type="Pfam" id="PF12833">
    <property type="entry name" value="HTH_18"/>
    <property type="match status" value="1"/>
</dbReference>
<sequence length="293" mass="33283">MSIGRDTGTYGFRFAEPAGLPLCGLFAVGRGRETSEAYRWDGTTRDDGPLLLFQYTLEGEGVVEIEDRVVAVGPGRAFLVEIPGRHRYYLPPDKPPWEFYFVLFRPSLLLPAWRQIKEAVGDVPSLPAASAPIRALKNLFEEARAGKIADPFAASSHVYRFVMELCRFAASRGREQDDWPEAVRRAVAWIDAHYADMVGQEELARMSGLSKYHFLRTFSRFVGMTPNDYWNRVRIERAIELLGRTDWSVDRIAAEVGYSSGSYFIKVFRKLTGQTPGSFRSGRELPYSRLFFD</sequence>
<protein>
    <submittedName>
        <fullName evidence="6">AraC family transcriptional regulator</fullName>
    </submittedName>
</protein>
<dbReference type="PROSITE" id="PS01124">
    <property type="entry name" value="HTH_ARAC_FAMILY_2"/>
    <property type="match status" value="1"/>
</dbReference>
<dbReference type="PANTHER" id="PTHR46796">
    <property type="entry name" value="HTH-TYPE TRANSCRIPTIONAL ACTIVATOR RHAS-RELATED"/>
    <property type="match status" value="1"/>
</dbReference>
<dbReference type="InterPro" id="IPR037923">
    <property type="entry name" value="HTH-like"/>
</dbReference>
<evidence type="ECO:0000313" key="6">
    <source>
        <dbReference type="EMBL" id="MBB6693903.1"/>
    </source>
</evidence>
<dbReference type="SUPFAM" id="SSF46689">
    <property type="entry name" value="Homeodomain-like"/>
    <property type="match status" value="2"/>
</dbReference>
<dbReference type="AlphaFoldDB" id="A0A841U6J7"/>
<keyword evidence="3" id="KW-0010">Activator</keyword>
<dbReference type="Gene3D" id="2.60.120.280">
    <property type="entry name" value="Regulatory protein AraC"/>
    <property type="match status" value="1"/>
</dbReference>
<evidence type="ECO:0000313" key="7">
    <source>
        <dbReference type="Proteomes" id="UP000553776"/>
    </source>
</evidence>
<dbReference type="InterPro" id="IPR003313">
    <property type="entry name" value="AraC-bd"/>
</dbReference>
<dbReference type="PRINTS" id="PR00032">
    <property type="entry name" value="HTHARAC"/>
</dbReference>
<dbReference type="GO" id="GO:0003700">
    <property type="term" value="F:DNA-binding transcription factor activity"/>
    <property type="evidence" value="ECO:0007669"/>
    <property type="project" value="InterPro"/>
</dbReference>
<gene>
    <name evidence="6" type="ORF">H7B90_21115</name>
</gene>
<keyword evidence="4" id="KW-0804">Transcription</keyword>
<keyword evidence="2" id="KW-0238">DNA-binding</keyword>
<evidence type="ECO:0000256" key="2">
    <source>
        <dbReference type="ARBA" id="ARBA00023125"/>
    </source>
</evidence>
<dbReference type="Pfam" id="PF02311">
    <property type="entry name" value="AraC_binding"/>
    <property type="match status" value="1"/>
</dbReference>
<dbReference type="Gene3D" id="1.10.10.60">
    <property type="entry name" value="Homeodomain-like"/>
    <property type="match status" value="2"/>
</dbReference>
<name>A0A841U6J7_9BACL</name>
<dbReference type="Proteomes" id="UP000553776">
    <property type="component" value="Unassembled WGS sequence"/>
</dbReference>
<dbReference type="InterPro" id="IPR020449">
    <property type="entry name" value="Tscrpt_reg_AraC-type_HTH"/>
</dbReference>
<dbReference type="InterPro" id="IPR009057">
    <property type="entry name" value="Homeodomain-like_sf"/>
</dbReference>